<sequence length="62" mass="7180">FINLLFVFSQFTNPIVHTTVRLFLKRADPSSHNSQTPHHGSIIHKKAYHGGDTLYIFQEQML</sequence>
<accession>A0A7J6VE42</accession>
<name>A0A7J6VE42_THATH</name>
<proteinExistence type="predicted"/>
<gene>
    <name evidence="1" type="ORF">FRX31_027457</name>
</gene>
<dbReference type="EMBL" id="JABWDY010034096">
    <property type="protein sequence ID" value="KAF5182961.1"/>
    <property type="molecule type" value="Genomic_DNA"/>
</dbReference>
<keyword evidence="2" id="KW-1185">Reference proteome</keyword>
<organism evidence="1 2">
    <name type="scientific">Thalictrum thalictroides</name>
    <name type="common">Rue-anemone</name>
    <name type="synonym">Anemone thalictroides</name>
    <dbReference type="NCBI Taxonomy" id="46969"/>
    <lineage>
        <taxon>Eukaryota</taxon>
        <taxon>Viridiplantae</taxon>
        <taxon>Streptophyta</taxon>
        <taxon>Embryophyta</taxon>
        <taxon>Tracheophyta</taxon>
        <taxon>Spermatophyta</taxon>
        <taxon>Magnoliopsida</taxon>
        <taxon>Ranunculales</taxon>
        <taxon>Ranunculaceae</taxon>
        <taxon>Thalictroideae</taxon>
        <taxon>Thalictrum</taxon>
    </lineage>
</organism>
<comment type="caution">
    <text evidence="1">The sequence shown here is derived from an EMBL/GenBank/DDBJ whole genome shotgun (WGS) entry which is preliminary data.</text>
</comment>
<protein>
    <submittedName>
        <fullName evidence="1">Uncharacterized protein</fullName>
    </submittedName>
</protein>
<evidence type="ECO:0000313" key="2">
    <source>
        <dbReference type="Proteomes" id="UP000554482"/>
    </source>
</evidence>
<dbReference type="Proteomes" id="UP000554482">
    <property type="component" value="Unassembled WGS sequence"/>
</dbReference>
<reference evidence="1 2" key="1">
    <citation type="submission" date="2020-06" db="EMBL/GenBank/DDBJ databases">
        <title>Transcriptomic and genomic resources for Thalictrum thalictroides and T. hernandezii: Facilitating candidate gene discovery in an emerging model plant lineage.</title>
        <authorList>
            <person name="Arias T."/>
            <person name="Riano-Pachon D.M."/>
            <person name="Di Stilio V.S."/>
        </authorList>
    </citation>
    <scope>NUCLEOTIDE SEQUENCE [LARGE SCALE GENOMIC DNA]</scope>
    <source>
        <strain evidence="2">cv. WT478/WT964</strain>
        <tissue evidence="1">Leaves</tissue>
    </source>
</reference>
<dbReference type="AlphaFoldDB" id="A0A7J6VE42"/>
<feature type="non-terminal residue" evidence="1">
    <location>
        <position position="1"/>
    </location>
</feature>
<evidence type="ECO:0000313" key="1">
    <source>
        <dbReference type="EMBL" id="KAF5182961.1"/>
    </source>
</evidence>